<evidence type="ECO:0000259" key="4">
    <source>
        <dbReference type="SMART" id="SM00563"/>
    </source>
</evidence>
<dbReference type="InterPro" id="IPR002123">
    <property type="entry name" value="Plipid/glycerol_acylTrfase"/>
</dbReference>
<accession>A0A563UFS4</accession>
<dbReference type="GO" id="GO:0003841">
    <property type="term" value="F:1-acylglycerol-3-phosphate O-acyltransferase activity"/>
    <property type="evidence" value="ECO:0007669"/>
    <property type="project" value="TreeGrafter"/>
</dbReference>
<dbReference type="GO" id="GO:0006654">
    <property type="term" value="P:phosphatidic acid biosynthetic process"/>
    <property type="evidence" value="ECO:0007669"/>
    <property type="project" value="TreeGrafter"/>
</dbReference>
<evidence type="ECO:0000313" key="5">
    <source>
        <dbReference type="EMBL" id="TWR30222.1"/>
    </source>
</evidence>
<feature type="domain" description="Phospholipid/glycerol acyltransferase" evidence="4">
    <location>
        <begin position="42"/>
        <end position="158"/>
    </location>
</feature>
<keyword evidence="2 5" id="KW-0808">Transferase</keyword>
<dbReference type="PANTHER" id="PTHR10434">
    <property type="entry name" value="1-ACYL-SN-GLYCEROL-3-PHOSPHATE ACYLTRANSFERASE"/>
    <property type="match status" value="1"/>
</dbReference>
<keyword evidence="6" id="KW-1185">Reference proteome</keyword>
<dbReference type="CDD" id="cd06551">
    <property type="entry name" value="LPLAT"/>
    <property type="match status" value="1"/>
</dbReference>
<dbReference type="Pfam" id="PF01553">
    <property type="entry name" value="Acyltransferase"/>
    <property type="match status" value="1"/>
</dbReference>
<reference evidence="5 6" key="1">
    <citation type="submission" date="2019-07" db="EMBL/GenBank/DDBJ databases">
        <authorList>
            <person name="Kim J."/>
        </authorList>
    </citation>
    <scope>NUCLEOTIDE SEQUENCE [LARGE SCALE GENOMIC DNA]</scope>
    <source>
        <strain evidence="6">dk17</strain>
    </source>
</reference>
<gene>
    <name evidence="5" type="ORF">FPZ43_04570</name>
</gene>
<dbReference type="GO" id="GO:0005886">
    <property type="term" value="C:plasma membrane"/>
    <property type="evidence" value="ECO:0007669"/>
    <property type="project" value="TreeGrafter"/>
</dbReference>
<comment type="pathway">
    <text evidence="1">Lipid metabolism.</text>
</comment>
<evidence type="ECO:0000256" key="3">
    <source>
        <dbReference type="ARBA" id="ARBA00023315"/>
    </source>
</evidence>
<dbReference type="PANTHER" id="PTHR10434:SF11">
    <property type="entry name" value="1-ACYL-SN-GLYCEROL-3-PHOSPHATE ACYLTRANSFERASE"/>
    <property type="match status" value="1"/>
</dbReference>
<dbReference type="SUPFAM" id="SSF69593">
    <property type="entry name" value="Glycerol-3-phosphate (1)-acyltransferase"/>
    <property type="match status" value="1"/>
</dbReference>
<comment type="caution">
    <text evidence="5">The sequence shown here is derived from an EMBL/GenBank/DDBJ whole genome shotgun (WGS) entry which is preliminary data.</text>
</comment>
<dbReference type="RefSeq" id="WP_146380682.1">
    <property type="nucleotide sequence ID" value="NZ_VOEJ01000002.1"/>
</dbReference>
<dbReference type="Proteomes" id="UP000320042">
    <property type="component" value="Unassembled WGS sequence"/>
</dbReference>
<sequence length="206" mass="23542">MIYPKRNKLVRIFFDWYINRIIKTNFNGVDNNDVTIDAGKSVLLIANHFSWWDGFLMYYVNQRAIKKNFHVMVIEDTVKKVSFFKYMGAFSVNKQSRDMVTSLNYAAQLLQDPENLLLIFPQGKLHSNFTDVVNFEKGLFKIMKAAAGKYQALLSATFIENMQHEKPTASVYLTAPAQGSFTAEDIGQVYASHYNKALAVQSQKTA</sequence>
<keyword evidence="3 5" id="KW-0012">Acyltransferase</keyword>
<dbReference type="AlphaFoldDB" id="A0A563UFS4"/>
<evidence type="ECO:0000256" key="2">
    <source>
        <dbReference type="ARBA" id="ARBA00022679"/>
    </source>
</evidence>
<dbReference type="EMBL" id="VOEJ01000002">
    <property type="protein sequence ID" value="TWR30222.1"/>
    <property type="molecule type" value="Genomic_DNA"/>
</dbReference>
<dbReference type="SMART" id="SM00563">
    <property type="entry name" value="PlsC"/>
    <property type="match status" value="1"/>
</dbReference>
<evidence type="ECO:0000313" key="6">
    <source>
        <dbReference type="Proteomes" id="UP000320042"/>
    </source>
</evidence>
<evidence type="ECO:0000256" key="1">
    <source>
        <dbReference type="ARBA" id="ARBA00005189"/>
    </source>
</evidence>
<dbReference type="OrthoDB" id="152799at2"/>
<name>A0A563UFS4_9SPHI</name>
<proteinExistence type="predicted"/>
<protein>
    <submittedName>
        <fullName evidence="5">Glycerol acyltransferase</fullName>
    </submittedName>
</protein>
<organism evidence="5 6">
    <name type="scientific">Mucilaginibacter pallidiroseus</name>
    <dbReference type="NCBI Taxonomy" id="2599295"/>
    <lineage>
        <taxon>Bacteria</taxon>
        <taxon>Pseudomonadati</taxon>
        <taxon>Bacteroidota</taxon>
        <taxon>Sphingobacteriia</taxon>
        <taxon>Sphingobacteriales</taxon>
        <taxon>Sphingobacteriaceae</taxon>
        <taxon>Mucilaginibacter</taxon>
    </lineage>
</organism>